<comment type="caution">
    <text evidence="6">The sequence shown here is derived from an EMBL/GenBank/DDBJ whole genome shotgun (WGS) entry which is preliminary data.</text>
</comment>
<keyword evidence="3" id="KW-0238">DNA-binding</keyword>
<evidence type="ECO:0000313" key="7">
    <source>
        <dbReference type="Proteomes" id="UP000037558"/>
    </source>
</evidence>
<evidence type="ECO:0000256" key="4">
    <source>
        <dbReference type="ARBA" id="ARBA00023163"/>
    </source>
</evidence>
<dbReference type="PANTHER" id="PTHR30126:SF39">
    <property type="entry name" value="HTH-TYPE TRANSCRIPTIONAL REGULATOR CYSL"/>
    <property type="match status" value="1"/>
</dbReference>
<comment type="similarity">
    <text evidence="1">Belongs to the LysR transcriptional regulatory family.</text>
</comment>
<reference evidence="7" key="1">
    <citation type="submission" date="2015-08" db="EMBL/GenBank/DDBJ databases">
        <title>Fjat-14210 dsm16467.</title>
        <authorList>
            <person name="Liu B."/>
            <person name="Wang J."/>
            <person name="Zhu Y."/>
            <person name="Liu G."/>
            <person name="Chen Q."/>
            <person name="Chen Z."/>
            <person name="Lan J."/>
            <person name="Che J."/>
            <person name="Ge C."/>
            <person name="Shi H."/>
            <person name="Pan Z."/>
            <person name="Liu X."/>
        </authorList>
    </citation>
    <scope>NUCLEOTIDE SEQUENCE [LARGE SCALE GENOMIC DNA]</scope>
    <source>
        <strain evidence="7">DSM 16467</strain>
    </source>
</reference>
<protein>
    <submittedName>
        <fullName evidence="6">Transcriptional regulator</fullName>
    </submittedName>
</protein>
<feature type="domain" description="HTH lysR-type" evidence="5">
    <location>
        <begin position="1"/>
        <end position="58"/>
    </location>
</feature>
<dbReference type="Gene3D" id="3.40.190.290">
    <property type="match status" value="1"/>
</dbReference>
<dbReference type="AlphaFoldDB" id="A0A0M0L8V1"/>
<name>A0A0M0L8V1_9BACI</name>
<keyword evidence="4" id="KW-0804">Transcription</keyword>
<dbReference type="GO" id="GO:0000976">
    <property type="term" value="F:transcription cis-regulatory region binding"/>
    <property type="evidence" value="ECO:0007669"/>
    <property type="project" value="TreeGrafter"/>
</dbReference>
<organism evidence="6 7">
    <name type="scientific">Priestia koreensis</name>
    <dbReference type="NCBI Taxonomy" id="284581"/>
    <lineage>
        <taxon>Bacteria</taxon>
        <taxon>Bacillati</taxon>
        <taxon>Bacillota</taxon>
        <taxon>Bacilli</taxon>
        <taxon>Bacillales</taxon>
        <taxon>Bacillaceae</taxon>
        <taxon>Priestia</taxon>
    </lineage>
</organism>
<dbReference type="Pfam" id="PF03466">
    <property type="entry name" value="LysR_substrate"/>
    <property type="match status" value="1"/>
</dbReference>
<gene>
    <name evidence="6" type="ORF">AMD01_05565</name>
</gene>
<evidence type="ECO:0000313" key="6">
    <source>
        <dbReference type="EMBL" id="KOO47511.1"/>
    </source>
</evidence>
<dbReference type="InterPro" id="IPR000847">
    <property type="entry name" value="LysR_HTH_N"/>
</dbReference>
<dbReference type="PROSITE" id="PS50931">
    <property type="entry name" value="HTH_LYSR"/>
    <property type="match status" value="1"/>
</dbReference>
<keyword evidence="2" id="KW-0805">Transcription regulation</keyword>
<dbReference type="OrthoDB" id="9803735at2"/>
<dbReference type="GO" id="GO:0003700">
    <property type="term" value="F:DNA-binding transcription factor activity"/>
    <property type="evidence" value="ECO:0007669"/>
    <property type="project" value="InterPro"/>
</dbReference>
<proteinExistence type="inferred from homology"/>
<keyword evidence="7" id="KW-1185">Reference proteome</keyword>
<dbReference type="PRINTS" id="PR00039">
    <property type="entry name" value="HTHLYSR"/>
</dbReference>
<dbReference type="SUPFAM" id="SSF53850">
    <property type="entry name" value="Periplasmic binding protein-like II"/>
    <property type="match status" value="1"/>
</dbReference>
<dbReference type="InterPro" id="IPR036388">
    <property type="entry name" value="WH-like_DNA-bd_sf"/>
</dbReference>
<dbReference type="Pfam" id="PF00126">
    <property type="entry name" value="HTH_1"/>
    <property type="match status" value="1"/>
</dbReference>
<evidence type="ECO:0000256" key="1">
    <source>
        <dbReference type="ARBA" id="ARBA00009437"/>
    </source>
</evidence>
<dbReference type="PATRIC" id="fig|284581.3.peg.4499"/>
<evidence type="ECO:0000256" key="2">
    <source>
        <dbReference type="ARBA" id="ARBA00023015"/>
    </source>
</evidence>
<dbReference type="InterPro" id="IPR036390">
    <property type="entry name" value="WH_DNA-bd_sf"/>
</dbReference>
<accession>A0A0M0L8V1</accession>
<evidence type="ECO:0000256" key="3">
    <source>
        <dbReference type="ARBA" id="ARBA00023125"/>
    </source>
</evidence>
<dbReference type="STRING" id="284581.AMD01_05565"/>
<dbReference type="EMBL" id="LILC01000007">
    <property type="protein sequence ID" value="KOO47511.1"/>
    <property type="molecule type" value="Genomic_DNA"/>
</dbReference>
<dbReference type="RefSeq" id="WP_053400417.1">
    <property type="nucleotide sequence ID" value="NZ_LILC01000007.1"/>
</dbReference>
<dbReference type="Gene3D" id="1.10.10.10">
    <property type="entry name" value="Winged helix-like DNA-binding domain superfamily/Winged helix DNA-binding domain"/>
    <property type="match status" value="1"/>
</dbReference>
<dbReference type="InterPro" id="IPR005119">
    <property type="entry name" value="LysR_subst-bd"/>
</dbReference>
<evidence type="ECO:0000259" key="5">
    <source>
        <dbReference type="PROSITE" id="PS50931"/>
    </source>
</evidence>
<sequence>MNLHTLRIFTNVAKLGSITETARLLHISQPAVTAQIRKLEREIGIKVITSKGRGIQLTAEGKFLYEQGLRLFHLEEQIDEKLKTFLEKKEKVQIASSYIVMNYILPSIISGYKLENPDVDLYISLGNVVSVERRILNYESDFGFVVQNNIGHEDLYFEKLMDVPFWFVVHPSHPLANKEVSIFDVSEHDFIYREPGSSTLDLLESIFYAHNCPLPKIGLQMQGLPESVKVVEAGFGVLLAPACSVDELLAQGRLSRVFVEHVEVNQSLFMCTRKIDGSDHPFVHYLKKNLKKSEI</sequence>
<dbReference type="SUPFAM" id="SSF46785">
    <property type="entry name" value="Winged helix' DNA-binding domain"/>
    <property type="match status" value="1"/>
</dbReference>
<dbReference type="PANTHER" id="PTHR30126">
    <property type="entry name" value="HTH-TYPE TRANSCRIPTIONAL REGULATOR"/>
    <property type="match status" value="1"/>
</dbReference>
<dbReference type="Proteomes" id="UP000037558">
    <property type="component" value="Unassembled WGS sequence"/>
</dbReference>